<dbReference type="GO" id="GO:0042626">
    <property type="term" value="F:ATPase-coupled transmembrane transporter activity"/>
    <property type="evidence" value="ECO:0007669"/>
    <property type="project" value="InterPro"/>
</dbReference>
<dbReference type="InterPro" id="IPR010067">
    <property type="entry name" value="ABC_SsuA_sub-bd"/>
</dbReference>
<protein>
    <submittedName>
        <fullName evidence="9">ABC-type probable sulfate transporter, periplasmic binding protein</fullName>
    </submittedName>
</protein>
<reference evidence="9 10" key="1">
    <citation type="journal article" date="2015" name="Genome Announc.">
        <title>Draft Genome Sequence of Clostridium tyrobutyricum Strain DIVETGP, Isolated from Cow's Milk for Grana Padano Production.</title>
        <authorList>
            <person name="Soggiu A."/>
            <person name="Piras C."/>
            <person name="Gaiarsa S."/>
            <person name="Sassera D."/>
            <person name="Roncada P."/>
            <person name="Bendixen E."/>
            <person name="Brasca M."/>
            <person name="Bonizzi L."/>
        </authorList>
    </citation>
    <scope>NUCLEOTIDE SEQUENCE [LARGE SCALE GENOMIC DNA]</scope>
    <source>
        <strain evidence="9 10">DIVETGP</strain>
    </source>
</reference>
<evidence type="ECO:0000256" key="3">
    <source>
        <dbReference type="ARBA" id="ARBA00010742"/>
    </source>
</evidence>
<dbReference type="RefSeq" id="WP_017751062.1">
    <property type="nucleotide sequence ID" value="NZ_CBXI010000044.1"/>
</dbReference>
<dbReference type="AlphaFoldDB" id="W6NAP2"/>
<dbReference type="OrthoDB" id="9814375at2"/>
<name>W6NAP2_CLOTY</name>
<gene>
    <name evidence="9" type="ORF">CTDIVETGP_2704</name>
</gene>
<organism evidence="9 10">
    <name type="scientific">Clostridium tyrobutyricum DIVETGP</name>
    <dbReference type="NCBI Taxonomy" id="1408889"/>
    <lineage>
        <taxon>Bacteria</taxon>
        <taxon>Bacillati</taxon>
        <taxon>Bacillota</taxon>
        <taxon>Clostridia</taxon>
        <taxon>Eubacteriales</taxon>
        <taxon>Clostridiaceae</taxon>
        <taxon>Clostridium</taxon>
    </lineage>
</organism>
<evidence type="ECO:0000256" key="5">
    <source>
        <dbReference type="ARBA" id="ARBA00022475"/>
    </source>
</evidence>
<dbReference type="Gene3D" id="3.40.190.10">
    <property type="entry name" value="Periplasmic binding protein-like II"/>
    <property type="match status" value="2"/>
</dbReference>
<evidence type="ECO:0000313" key="9">
    <source>
        <dbReference type="EMBL" id="CDL92634.1"/>
    </source>
</evidence>
<evidence type="ECO:0000256" key="6">
    <source>
        <dbReference type="ARBA" id="ARBA00022519"/>
    </source>
</evidence>
<comment type="similarity">
    <text evidence="3">Belongs to the bacterial solute-binding protein SsuA/TauA family.</text>
</comment>
<sequence length="341" mass="37749">MKIKNITAGLLTMLILIVFSGCSNEKSESKTVNIGFFPNITHSQALIGKQNKSFEKSFGKDVKVNWHQFNAGSSEIEAFLSGSIDIGYIGPSPAINGYTASSGDVQIISGAADAGSILVSRKDVNIKSLKQLANKRIAVPEFGNTQDLSLRNILKKYGLKDKTKGGNVEIVQSDNSAIKSLMVTEQIDAALVPEPWGSILEKEVGAKVVLDYNEVWKEGNYPVTVVLVRKEFLEDHPELVEKFLKTHVQLTQYIQNNTADAEDLVNKQIYSLTQKSFPKSVMDSSFSRIRITNDPEKDIVNQMVDLSIYAGFLQKKPDTKNLVNLKPLNKVLKEEGLKQIE</sequence>
<comment type="caution">
    <text evidence="9">The sequence shown here is derived from an EMBL/GenBank/DDBJ whole genome shotgun (WGS) entry which is preliminary data.</text>
</comment>
<dbReference type="Pfam" id="PF13379">
    <property type="entry name" value="NMT1_2"/>
    <property type="match status" value="1"/>
</dbReference>
<evidence type="ECO:0000256" key="8">
    <source>
        <dbReference type="ARBA" id="ARBA00023136"/>
    </source>
</evidence>
<dbReference type="PROSITE" id="PS51257">
    <property type="entry name" value="PROKAR_LIPOPROTEIN"/>
    <property type="match status" value="1"/>
</dbReference>
<keyword evidence="7" id="KW-0732">Signal</keyword>
<evidence type="ECO:0000256" key="1">
    <source>
        <dbReference type="ARBA" id="ARBA00004418"/>
    </source>
</evidence>
<evidence type="ECO:0000256" key="2">
    <source>
        <dbReference type="ARBA" id="ARBA00004533"/>
    </source>
</evidence>
<dbReference type="EMBL" id="CBXI010000044">
    <property type="protein sequence ID" value="CDL92634.1"/>
    <property type="molecule type" value="Genomic_DNA"/>
</dbReference>
<dbReference type="GeneID" id="29419063"/>
<evidence type="ECO:0000256" key="4">
    <source>
        <dbReference type="ARBA" id="ARBA00022448"/>
    </source>
</evidence>
<dbReference type="NCBIfam" id="TIGR01728">
    <property type="entry name" value="SsuA_fam"/>
    <property type="match status" value="1"/>
</dbReference>
<dbReference type="InterPro" id="IPR044527">
    <property type="entry name" value="NrtA/CpmA_ABC-bd_dom"/>
</dbReference>
<keyword evidence="6" id="KW-0997">Cell inner membrane</keyword>
<keyword evidence="5" id="KW-1003">Cell membrane</keyword>
<dbReference type="GO" id="GO:0042597">
    <property type="term" value="C:periplasmic space"/>
    <property type="evidence" value="ECO:0007669"/>
    <property type="project" value="UniProtKB-SubCell"/>
</dbReference>
<accession>W6NAP2</accession>
<comment type="subcellular location">
    <subcellularLocation>
        <location evidence="2">Cell inner membrane</location>
    </subcellularLocation>
    <subcellularLocation>
        <location evidence="1">Periplasm</location>
    </subcellularLocation>
</comment>
<evidence type="ECO:0000313" key="10">
    <source>
        <dbReference type="Proteomes" id="UP000019482"/>
    </source>
</evidence>
<keyword evidence="4" id="KW-0813">Transport</keyword>
<dbReference type="PANTHER" id="PTHR30024">
    <property type="entry name" value="ALIPHATIC SULFONATES-BINDING PROTEIN-RELATED"/>
    <property type="match status" value="1"/>
</dbReference>
<dbReference type="Proteomes" id="UP000019482">
    <property type="component" value="Unassembled WGS sequence"/>
</dbReference>
<evidence type="ECO:0000256" key="7">
    <source>
        <dbReference type="ARBA" id="ARBA00022729"/>
    </source>
</evidence>
<proteinExistence type="inferred from homology"/>
<keyword evidence="10" id="KW-1185">Reference proteome</keyword>
<keyword evidence="8" id="KW-0472">Membrane</keyword>
<dbReference type="SUPFAM" id="SSF53850">
    <property type="entry name" value="Periplasmic binding protein-like II"/>
    <property type="match status" value="1"/>
</dbReference>
<dbReference type="GO" id="GO:0005886">
    <property type="term" value="C:plasma membrane"/>
    <property type="evidence" value="ECO:0007669"/>
    <property type="project" value="UniProtKB-SubCell"/>
</dbReference>
<dbReference type="PANTHER" id="PTHR30024:SF47">
    <property type="entry name" value="TAURINE-BINDING PERIPLASMIC PROTEIN"/>
    <property type="match status" value="1"/>
</dbReference>
<dbReference type="CDD" id="cd13553">
    <property type="entry name" value="PBP2_NrtA_CpmA_like"/>
    <property type="match status" value="1"/>
</dbReference>